<feature type="transmembrane region" description="Helical" evidence="1">
    <location>
        <begin position="137"/>
        <end position="158"/>
    </location>
</feature>
<feature type="transmembrane region" description="Helical" evidence="1">
    <location>
        <begin position="608"/>
        <end position="627"/>
    </location>
</feature>
<feature type="transmembrane region" description="Helical" evidence="1">
    <location>
        <begin position="737"/>
        <end position="759"/>
    </location>
</feature>
<feature type="transmembrane region" description="Helical" evidence="1">
    <location>
        <begin position="670"/>
        <end position="692"/>
    </location>
</feature>
<feature type="transmembrane region" description="Helical" evidence="1">
    <location>
        <begin position="568"/>
        <end position="596"/>
    </location>
</feature>
<dbReference type="Proteomes" id="UP000288096">
    <property type="component" value="Unassembled WGS sequence"/>
</dbReference>
<feature type="transmembrane region" description="Helical" evidence="1">
    <location>
        <begin position="107"/>
        <end position="130"/>
    </location>
</feature>
<dbReference type="Gene3D" id="3.40.50.150">
    <property type="entry name" value="Vaccinia Virus protein VP39"/>
    <property type="match status" value="1"/>
</dbReference>
<dbReference type="InterPro" id="IPR029063">
    <property type="entry name" value="SAM-dependent_MTases_sf"/>
</dbReference>
<feature type="transmembrane region" description="Helical" evidence="1">
    <location>
        <begin position="704"/>
        <end position="725"/>
    </location>
</feature>
<keyword evidence="1" id="KW-1133">Transmembrane helix</keyword>
<feature type="transmembrane region" description="Helical" evidence="1">
    <location>
        <begin position="164"/>
        <end position="181"/>
    </location>
</feature>
<reference evidence="3" key="1">
    <citation type="submission" date="2017-11" db="EMBL/GenBank/DDBJ databases">
        <authorList>
            <person name="Watanabe M."/>
            <person name="Kojima H."/>
        </authorList>
    </citation>
    <scope>NUCLEOTIDE SEQUENCE [LARGE SCALE GENOMIC DNA]</scope>
    <source>
        <strain evidence="3">Tokyo 01</strain>
    </source>
</reference>
<evidence type="ECO:0000313" key="2">
    <source>
        <dbReference type="EMBL" id="GBC59779.1"/>
    </source>
</evidence>
<keyword evidence="1" id="KW-0812">Transmembrane</keyword>
<proteinExistence type="predicted"/>
<dbReference type="SUPFAM" id="SSF53335">
    <property type="entry name" value="S-adenosyl-L-methionine-dependent methyltransferases"/>
    <property type="match status" value="1"/>
</dbReference>
<feature type="transmembrane region" description="Helical" evidence="1">
    <location>
        <begin position="193"/>
        <end position="211"/>
    </location>
</feature>
<evidence type="ECO:0008006" key="4">
    <source>
        <dbReference type="Google" id="ProtNLM"/>
    </source>
</evidence>
<dbReference type="EMBL" id="BEXT01000001">
    <property type="protein sequence ID" value="GBC59779.1"/>
    <property type="molecule type" value="Genomic_DNA"/>
</dbReference>
<evidence type="ECO:0000313" key="3">
    <source>
        <dbReference type="Proteomes" id="UP000288096"/>
    </source>
</evidence>
<keyword evidence="1" id="KW-0472">Membrane</keyword>
<dbReference type="AlphaFoldDB" id="A0A401FS33"/>
<name>A0A401FS33_9BACT</name>
<feature type="transmembrane region" description="Helical" evidence="1">
    <location>
        <begin position="32"/>
        <end position="56"/>
    </location>
</feature>
<protein>
    <recommendedName>
        <fullName evidence="4">Spermidine synthase-like protein</fullName>
    </recommendedName>
</protein>
<organism evidence="2 3">
    <name type="scientific">Desulfonema ishimotonii</name>
    <dbReference type="NCBI Taxonomy" id="45657"/>
    <lineage>
        <taxon>Bacteria</taxon>
        <taxon>Pseudomonadati</taxon>
        <taxon>Thermodesulfobacteriota</taxon>
        <taxon>Desulfobacteria</taxon>
        <taxon>Desulfobacterales</taxon>
        <taxon>Desulfococcaceae</taxon>
        <taxon>Desulfonema</taxon>
    </lineage>
</organism>
<comment type="caution">
    <text evidence="2">The sequence shown here is derived from an EMBL/GenBank/DDBJ whole genome shotgun (WGS) entry which is preliminary data.</text>
</comment>
<sequence length="791" mass="86629">MPPRSLPLGLLSAAAIAHQIFLIQILSYIQWHHFAFMIISMALLGFGVSGTVLSLFRDHLAEKEGYYFPLFISLFALSVPVCHDLSVCLHFDPYVSLWQFGKLHTLIGFYILTFLPFFFAALAIGLVFSCHPSEIGFLYFSNLFGSGIGGVMGLIALHCVAPKSLPAVSAWMGIAAFLTAAWHRQATRTRLQIFLIFLAAAFTVSFPDLSMSEYKSLSKSLLLPDAEVVTRRGSPYGYLEVVRSAALRYAPGLSLSYGGTIPSRLGIFSNGEWVGAIAEGDEYLSHTSAAAPYRMTDAPDTFIVGAATGGAVALALREGAKSVHGVELNPQLLELITGFSDGQADRIFNDPRIFTEAGEARNVLSRSARAYDLISIPVMEGFAVGAAGLSALQENYLFTVESFVLMLDRLTARGMISVSGWLRNPPRSSLRLLTTAYAALKRRGADQPENHIALIISWSGVTMLVSENVFSAAQADRLTRFCEQLSFDLIRGPSETDAKPIHKTGHIWFQKAFDALGKGDARKFIAEYPFDITPATDDRPFFGHFFKFATIGWIRETYGMKMLPFAEWGFLILLATLAQIVVIAFVMILIPLFRLGKTGAGRGIKAKVFLYFAALGLGYMGVEMVLLQKLVLYLGSPVYSASAAITGMLVFSGFGSLISSRLQIRFKVPARWMTALVAVLILGYFYVFLPVLYEIPVYSNSYRYVTSIIWIGPLSFLMGMPFPLGLSSLEKKGMDRLIPWAWGINGFFSVAATGAATLIAVHSGFHRTVAVAAFCYLAASVAADFRPGIRR</sequence>
<gene>
    <name evidence="2" type="ORF">DENIS_0720</name>
</gene>
<reference evidence="3" key="2">
    <citation type="submission" date="2019-01" db="EMBL/GenBank/DDBJ databases">
        <title>Genome sequence of Desulfonema ishimotonii strain Tokyo 01.</title>
        <authorList>
            <person name="Fukui M."/>
        </authorList>
    </citation>
    <scope>NUCLEOTIDE SEQUENCE [LARGE SCALE GENOMIC DNA]</scope>
    <source>
        <strain evidence="3">Tokyo 01</strain>
    </source>
</reference>
<accession>A0A401FS33</accession>
<feature type="transmembrane region" description="Helical" evidence="1">
    <location>
        <begin position="765"/>
        <end position="785"/>
    </location>
</feature>
<evidence type="ECO:0000256" key="1">
    <source>
        <dbReference type="SAM" id="Phobius"/>
    </source>
</evidence>
<feature type="transmembrane region" description="Helical" evidence="1">
    <location>
        <begin position="68"/>
        <end position="87"/>
    </location>
</feature>
<keyword evidence="3" id="KW-1185">Reference proteome</keyword>
<dbReference type="OrthoDB" id="8540330at2"/>
<feature type="transmembrane region" description="Helical" evidence="1">
    <location>
        <begin position="639"/>
        <end position="658"/>
    </location>
</feature>
<dbReference type="RefSeq" id="WP_124327261.1">
    <property type="nucleotide sequence ID" value="NZ_BEXT01000001.1"/>
</dbReference>